<dbReference type="AlphaFoldDB" id="A0AAD5SSJ2"/>
<feature type="compositionally biased region" description="Polar residues" evidence="1">
    <location>
        <begin position="102"/>
        <end position="119"/>
    </location>
</feature>
<dbReference type="EMBL" id="JADGJH010002356">
    <property type="protein sequence ID" value="KAJ3099293.1"/>
    <property type="molecule type" value="Genomic_DNA"/>
</dbReference>
<evidence type="ECO:0008006" key="4">
    <source>
        <dbReference type="Google" id="ProtNLM"/>
    </source>
</evidence>
<comment type="caution">
    <text evidence="2">The sequence shown here is derived from an EMBL/GenBank/DDBJ whole genome shotgun (WGS) entry which is preliminary data.</text>
</comment>
<reference evidence="2" key="1">
    <citation type="submission" date="2020-05" db="EMBL/GenBank/DDBJ databases">
        <title>Phylogenomic resolution of chytrid fungi.</title>
        <authorList>
            <person name="Stajich J.E."/>
            <person name="Amses K."/>
            <person name="Simmons R."/>
            <person name="Seto K."/>
            <person name="Myers J."/>
            <person name="Bonds A."/>
            <person name="Quandt C.A."/>
            <person name="Barry K."/>
            <person name="Liu P."/>
            <person name="Grigoriev I."/>
            <person name="Longcore J.E."/>
            <person name="James T.Y."/>
        </authorList>
    </citation>
    <scope>NUCLEOTIDE SEQUENCE</scope>
    <source>
        <strain evidence="2">JEL0513</strain>
    </source>
</reference>
<sequence length="345" mass="39699">MEKTTIEHYNSQNKRGRRKLTTEPLSERRAYMREQQRTFRLRKQKYLEDLKQRCENQDVEIKSLRAHLLRALSPSVPYCHSTGSSLLSEPMPPPETVLFDSSPETGSFSGSYNDGQTNIDFGDERNDSDDDERTNISETPQYPSAEQIFGPVQVNFFYNGLKHIPSLRNNSEVVDRLKNIFIKLTRATTTKSARRLLLHLLRAHDGLLKFCTVVECAQVIDLLAEFFSATTDHDFDVIKETEWPSRLRHYKAKLKAIPSLVEAGDAIVDPIIDTLCNFFAQPVQPSITVEQFFQLNGKLHDLMTLMRCTDDRRKLISTAEVVRQFSKKELEDFLVKIESLATNHD</sequence>
<evidence type="ECO:0000256" key="1">
    <source>
        <dbReference type="SAM" id="MobiDB-lite"/>
    </source>
</evidence>
<feature type="region of interest" description="Disordered" evidence="1">
    <location>
        <begin position="100"/>
        <end position="144"/>
    </location>
</feature>
<dbReference type="Gene3D" id="1.20.5.170">
    <property type="match status" value="1"/>
</dbReference>
<evidence type="ECO:0000313" key="2">
    <source>
        <dbReference type="EMBL" id="KAJ3099293.1"/>
    </source>
</evidence>
<feature type="region of interest" description="Disordered" evidence="1">
    <location>
        <begin position="1"/>
        <end position="25"/>
    </location>
</feature>
<gene>
    <name evidence="2" type="ORF">HK100_004915</name>
</gene>
<name>A0AAD5SSJ2_9FUNG</name>
<dbReference type="CDD" id="cd14688">
    <property type="entry name" value="bZIP_YAP"/>
    <property type="match status" value="1"/>
</dbReference>
<protein>
    <recommendedName>
        <fullName evidence="4">BZIP domain-containing protein</fullName>
    </recommendedName>
</protein>
<dbReference type="Proteomes" id="UP001211907">
    <property type="component" value="Unassembled WGS sequence"/>
</dbReference>
<evidence type="ECO:0000313" key="3">
    <source>
        <dbReference type="Proteomes" id="UP001211907"/>
    </source>
</evidence>
<accession>A0AAD5SSJ2</accession>
<proteinExistence type="predicted"/>
<organism evidence="2 3">
    <name type="scientific">Physocladia obscura</name>
    <dbReference type="NCBI Taxonomy" id="109957"/>
    <lineage>
        <taxon>Eukaryota</taxon>
        <taxon>Fungi</taxon>
        <taxon>Fungi incertae sedis</taxon>
        <taxon>Chytridiomycota</taxon>
        <taxon>Chytridiomycota incertae sedis</taxon>
        <taxon>Chytridiomycetes</taxon>
        <taxon>Chytridiales</taxon>
        <taxon>Chytriomycetaceae</taxon>
        <taxon>Physocladia</taxon>
    </lineage>
</organism>
<keyword evidence="3" id="KW-1185">Reference proteome</keyword>